<reference evidence="1 2" key="1">
    <citation type="submission" date="2014-02" db="EMBL/GenBank/DDBJ databases">
        <title>Whole genome shotgun sequence of Rhodococcus wratislaviensis NBRC 100605.</title>
        <authorList>
            <person name="Hosoyama A."/>
            <person name="Tsuchikane K."/>
            <person name="Yoshida I."/>
            <person name="Ohji S."/>
            <person name="Ichikawa N."/>
            <person name="Yamazoe A."/>
            <person name="Fujita N."/>
        </authorList>
    </citation>
    <scope>NUCLEOTIDE SEQUENCE [LARGE SCALE GENOMIC DNA]</scope>
    <source>
        <strain evidence="1 2">NBRC 100605</strain>
    </source>
</reference>
<evidence type="ECO:0000313" key="2">
    <source>
        <dbReference type="Proteomes" id="UP000019491"/>
    </source>
</evidence>
<dbReference type="EMBL" id="BAWF01000056">
    <property type="protein sequence ID" value="GAF48605.1"/>
    <property type="molecule type" value="Genomic_DNA"/>
</dbReference>
<name>X0RC62_RHOWR</name>
<accession>X0RC62</accession>
<organism evidence="1 2">
    <name type="scientific">Rhodococcus wratislaviensis NBRC 100605</name>
    <dbReference type="NCBI Taxonomy" id="1219028"/>
    <lineage>
        <taxon>Bacteria</taxon>
        <taxon>Bacillati</taxon>
        <taxon>Actinomycetota</taxon>
        <taxon>Actinomycetes</taxon>
        <taxon>Mycobacteriales</taxon>
        <taxon>Nocardiaceae</taxon>
        <taxon>Rhodococcus</taxon>
    </lineage>
</organism>
<gene>
    <name evidence="1" type="ORF">RW1_056_00330</name>
</gene>
<comment type="caution">
    <text evidence="1">The sequence shown here is derived from an EMBL/GenBank/DDBJ whole genome shotgun (WGS) entry which is preliminary data.</text>
</comment>
<sequence>MGAATAGSTRREPLPPDTEARITGFADLVAAAIANAETRAQLTASRARIVAGADEAWRRLGMRMPSGRRLHSCRSSSVPLHAGRYGRIPAGGEK</sequence>
<dbReference type="Proteomes" id="UP000019491">
    <property type="component" value="Unassembled WGS sequence"/>
</dbReference>
<keyword evidence="2" id="KW-1185">Reference proteome</keyword>
<proteinExistence type="predicted"/>
<dbReference type="RefSeq" id="WP_052033549.1">
    <property type="nucleotide sequence ID" value="NZ_BAWF01000056.1"/>
</dbReference>
<protein>
    <submittedName>
        <fullName evidence="1">Uncharacterized protein</fullName>
    </submittedName>
</protein>
<dbReference type="AlphaFoldDB" id="X0RC62"/>
<evidence type="ECO:0000313" key="1">
    <source>
        <dbReference type="EMBL" id="GAF48605.1"/>
    </source>
</evidence>